<evidence type="ECO:0000256" key="1">
    <source>
        <dbReference type="ARBA" id="ARBA00006056"/>
    </source>
</evidence>
<protein>
    <submittedName>
        <fullName evidence="3">Malate/lactate/ureidoglycolate dehydrogenase, LDH2 family</fullName>
    </submittedName>
</protein>
<keyword evidence="4" id="KW-1185">Reference proteome</keyword>
<evidence type="ECO:0000313" key="3">
    <source>
        <dbReference type="EMBL" id="SMF72522.1"/>
    </source>
</evidence>
<dbReference type="Gene3D" id="3.30.1370.60">
    <property type="entry name" value="Hypothetical oxidoreductase yiak, domain 2"/>
    <property type="match status" value="1"/>
</dbReference>
<dbReference type="STRING" id="560819.SAMN05428998_13130"/>
<dbReference type="RefSeq" id="WP_085125683.1">
    <property type="nucleotide sequence ID" value="NZ_FWZX01000031.1"/>
</dbReference>
<dbReference type="Proteomes" id="UP000192917">
    <property type="component" value="Unassembled WGS sequence"/>
</dbReference>
<sequence>MAEIELAVGEVERVGRAAVGRFGLSAIEEATVWEQLWDAELRGKTTHGLVRVPWLLGKLRQCHKEVPQPAEETGWISRYDAKGAVGYFLAEVAADRARDRALAEGLHLAVCRDAFPTGVLGYYLERLTGRGLCGLAFCTTPALVKAAPEGERLFGTDPVAFAVPGGPEGPVIADLTGAPTSFGQVLAACYDAPLPAEGLLTAEGKVPTGPEEMFARDPGGPRFTGTILQDMGSPAGRRGFALLTALELAMSLLAGPPGGAGHFAILALAPERLGLDAAAVQARADELTARLAPGRLPGRHGAERRRRVLESGRMRLPGKLWRELSEMAG</sequence>
<dbReference type="EMBL" id="FWZX01000031">
    <property type="protein sequence ID" value="SMF72522.1"/>
    <property type="molecule type" value="Genomic_DNA"/>
</dbReference>
<dbReference type="GO" id="GO:0016491">
    <property type="term" value="F:oxidoreductase activity"/>
    <property type="evidence" value="ECO:0007669"/>
    <property type="project" value="UniProtKB-KW"/>
</dbReference>
<proteinExistence type="inferred from homology"/>
<organism evidence="3 4">
    <name type="scientific">Tistlia consotensis USBA 355</name>
    <dbReference type="NCBI Taxonomy" id="560819"/>
    <lineage>
        <taxon>Bacteria</taxon>
        <taxon>Pseudomonadati</taxon>
        <taxon>Pseudomonadota</taxon>
        <taxon>Alphaproteobacteria</taxon>
        <taxon>Rhodospirillales</taxon>
        <taxon>Rhodovibrionaceae</taxon>
        <taxon>Tistlia</taxon>
    </lineage>
</organism>
<dbReference type="InterPro" id="IPR043143">
    <property type="entry name" value="Mal/L-sulf/L-lact_DH-like_NADP"/>
</dbReference>
<gene>
    <name evidence="3" type="ORF">SAMN05428998_13130</name>
</gene>
<dbReference type="PANTHER" id="PTHR11091:SF0">
    <property type="entry name" value="MALATE DEHYDROGENASE"/>
    <property type="match status" value="1"/>
</dbReference>
<dbReference type="InterPro" id="IPR036111">
    <property type="entry name" value="Mal/L-sulfo/L-lacto_DH-like_sf"/>
</dbReference>
<comment type="similarity">
    <text evidence="1">Belongs to the LDH2/MDH2 oxidoreductase family.</text>
</comment>
<dbReference type="InterPro" id="IPR043144">
    <property type="entry name" value="Mal/L-sulf/L-lact_DH-like_ah"/>
</dbReference>
<dbReference type="AlphaFoldDB" id="A0A1Y6CKY2"/>
<name>A0A1Y6CKY2_9PROT</name>
<dbReference type="PANTHER" id="PTHR11091">
    <property type="entry name" value="OXIDOREDUCTASE-RELATED"/>
    <property type="match status" value="1"/>
</dbReference>
<reference evidence="3 4" key="1">
    <citation type="submission" date="2017-04" db="EMBL/GenBank/DDBJ databases">
        <authorList>
            <person name="Afonso C.L."/>
            <person name="Miller P.J."/>
            <person name="Scott M.A."/>
            <person name="Spackman E."/>
            <person name="Goraichik I."/>
            <person name="Dimitrov K.M."/>
            <person name="Suarez D.L."/>
            <person name="Swayne D.E."/>
        </authorList>
    </citation>
    <scope>NUCLEOTIDE SEQUENCE [LARGE SCALE GENOMIC DNA]</scope>
    <source>
        <strain evidence="3 4">USBA 355</strain>
    </source>
</reference>
<dbReference type="Gene3D" id="1.10.1530.10">
    <property type="match status" value="1"/>
</dbReference>
<dbReference type="InterPro" id="IPR003767">
    <property type="entry name" value="Malate/L-lactate_DH-like"/>
</dbReference>
<keyword evidence="2" id="KW-0560">Oxidoreductase</keyword>
<dbReference type="Pfam" id="PF02615">
    <property type="entry name" value="Ldh_2"/>
    <property type="match status" value="1"/>
</dbReference>
<evidence type="ECO:0000256" key="2">
    <source>
        <dbReference type="ARBA" id="ARBA00023002"/>
    </source>
</evidence>
<accession>A0A1Y6CKY2</accession>
<evidence type="ECO:0000313" key="4">
    <source>
        <dbReference type="Proteomes" id="UP000192917"/>
    </source>
</evidence>
<dbReference type="SUPFAM" id="SSF89733">
    <property type="entry name" value="L-sulfolactate dehydrogenase-like"/>
    <property type="match status" value="1"/>
</dbReference>